<dbReference type="Pfam" id="PF19059">
    <property type="entry name" value="DUF5755"/>
    <property type="match status" value="1"/>
</dbReference>
<evidence type="ECO:0000256" key="1">
    <source>
        <dbReference type="SAM" id="Coils"/>
    </source>
</evidence>
<evidence type="ECO:0000313" key="3">
    <source>
        <dbReference type="EMBL" id="QHT97164.1"/>
    </source>
</evidence>
<keyword evidence="2" id="KW-0472">Membrane</keyword>
<feature type="coiled-coil region" evidence="1">
    <location>
        <begin position="45"/>
        <end position="72"/>
    </location>
</feature>
<protein>
    <submittedName>
        <fullName evidence="3">Uncharacterized protein</fullName>
    </submittedName>
</protein>
<keyword evidence="2" id="KW-0812">Transmembrane</keyword>
<sequence length="212" mass="24840">MEICPIGFFCFNKNTFLLLVLLSIVVIIYFININKHKLENDRFVFETKISELDKLKNKIETTDEKINFLNQTTYKNTYEQERLYNPLLGPERSFPYSLNKLGLPINIKTRGDIPNYQQVGVLYQNGNDKEKKIFPLYGKPTYPGSRRWLYYTGNDNFSSVKLPIDNNGRSCQDQNGCDELNNDEEISVVGYNDKFKVNIYNLDKPKYIPYII</sequence>
<feature type="transmembrane region" description="Helical" evidence="2">
    <location>
        <begin position="15"/>
        <end position="33"/>
    </location>
</feature>
<dbReference type="EMBL" id="MN740273">
    <property type="protein sequence ID" value="QHT97164.1"/>
    <property type="molecule type" value="Genomic_DNA"/>
</dbReference>
<name>A0A6C0IV42_9ZZZZ</name>
<dbReference type="AlphaFoldDB" id="A0A6C0IV42"/>
<proteinExistence type="predicted"/>
<accession>A0A6C0IV42</accession>
<evidence type="ECO:0000256" key="2">
    <source>
        <dbReference type="SAM" id="Phobius"/>
    </source>
</evidence>
<dbReference type="InterPro" id="IPR043929">
    <property type="entry name" value="DUF5755"/>
</dbReference>
<keyword evidence="2" id="KW-1133">Transmembrane helix</keyword>
<organism evidence="3">
    <name type="scientific">viral metagenome</name>
    <dbReference type="NCBI Taxonomy" id="1070528"/>
    <lineage>
        <taxon>unclassified sequences</taxon>
        <taxon>metagenomes</taxon>
        <taxon>organismal metagenomes</taxon>
    </lineage>
</organism>
<reference evidence="3" key="1">
    <citation type="journal article" date="2020" name="Nature">
        <title>Giant virus diversity and host interactions through global metagenomics.</title>
        <authorList>
            <person name="Schulz F."/>
            <person name="Roux S."/>
            <person name="Paez-Espino D."/>
            <person name="Jungbluth S."/>
            <person name="Walsh D.A."/>
            <person name="Denef V.J."/>
            <person name="McMahon K.D."/>
            <person name="Konstantinidis K.T."/>
            <person name="Eloe-Fadrosh E.A."/>
            <person name="Kyrpides N.C."/>
            <person name="Woyke T."/>
        </authorList>
    </citation>
    <scope>NUCLEOTIDE SEQUENCE</scope>
    <source>
        <strain evidence="3">GVMAG-M-3300025138-11</strain>
    </source>
</reference>
<keyword evidence="1" id="KW-0175">Coiled coil</keyword>